<dbReference type="Proteomes" id="UP001500547">
    <property type="component" value="Unassembled WGS sequence"/>
</dbReference>
<feature type="domain" description="Glycosyl transferase family 1" evidence="1">
    <location>
        <begin position="239"/>
        <end position="386"/>
    </location>
</feature>
<evidence type="ECO:0000259" key="1">
    <source>
        <dbReference type="Pfam" id="PF00534"/>
    </source>
</evidence>
<dbReference type="RefSeq" id="WP_345533319.1">
    <property type="nucleotide sequence ID" value="NZ_BAABLD010000008.1"/>
</dbReference>
<gene>
    <name evidence="3" type="ORF">GCM10025770_25050</name>
</gene>
<dbReference type="InterPro" id="IPR028098">
    <property type="entry name" value="Glyco_trans_4-like_N"/>
</dbReference>
<protein>
    <submittedName>
        <fullName evidence="3">Glycosyltransferase</fullName>
    </submittedName>
</protein>
<sequence length="434" mass="48593">MQSGIHALRESGHVSKINGLTKPSGKSQGLQRQTARRRIGLLIDSLIGGGAERVVLNLAQSFQQLGHEVHVILVRNEIQHCLPPGIRVHALSEDGHPLRNKLFNRLLLAWRLDRLVARIEQGGGAFDFFISNAEDADRISRLAGLPKVFIRYRNSMAEYLQSKIGHRTGLKRLWHSLKWHHHFRAIYGDRHIVTVSDAMQDDIVRGAGVVPRSMRTIYNPFDFDAIRMAGEAFVPALAQPYIVYVARFSRRKRQDVLLQAFAQSAAARTHKLVLIGDAYTDSEKHWLAQTQELIATLGLTDRVVLPGFQQNPYPWIRHAELFAMSSDSEGLPTVLIEALILGTPVVSTDCPTGPSEILTGTLSPWLCQRDDPAALADLIDNALQDYPPIVEATLARFSARYAATQYLRHCCAPARHSPSAERKRLLRRSAWWAG</sequence>
<dbReference type="EMBL" id="BAABLD010000008">
    <property type="protein sequence ID" value="GAA5167046.1"/>
    <property type="molecule type" value="Genomic_DNA"/>
</dbReference>
<accession>A0ABP9QSX0</accession>
<evidence type="ECO:0000313" key="4">
    <source>
        <dbReference type="Proteomes" id="UP001500547"/>
    </source>
</evidence>
<evidence type="ECO:0000259" key="2">
    <source>
        <dbReference type="Pfam" id="PF13439"/>
    </source>
</evidence>
<evidence type="ECO:0000313" key="3">
    <source>
        <dbReference type="EMBL" id="GAA5167046.1"/>
    </source>
</evidence>
<comment type="caution">
    <text evidence="3">The sequence shown here is derived from an EMBL/GenBank/DDBJ whole genome shotgun (WGS) entry which is preliminary data.</text>
</comment>
<dbReference type="Pfam" id="PF13439">
    <property type="entry name" value="Glyco_transf_4"/>
    <property type="match status" value="1"/>
</dbReference>
<dbReference type="SUPFAM" id="SSF53756">
    <property type="entry name" value="UDP-Glycosyltransferase/glycogen phosphorylase"/>
    <property type="match status" value="1"/>
</dbReference>
<dbReference type="PANTHER" id="PTHR12526">
    <property type="entry name" value="GLYCOSYLTRANSFERASE"/>
    <property type="match status" value="1"/>
</dbReference>
<feature type="domain" description="Glycosyltransferase subfamily 4-like N-terminal" evidence="2">
    <location>
        <begin position="49"/>
        <end position="224"/>
    </location>
</feature>
<dbReference type="InterPro" id="IPR001296">
    <property type="entry name" value="Glyco_trans_1"/>
</dbReference>
<proteinExistence type="predicted"/>
<dbReference type="PANTHER" id="PTHR12526:SF638">
    <property type="entry name" value="SPORE COAT PROTEIN SA"/>
    <property type="match status" value="1"/>
</dbReference>
<dbReference type="CDD" id="cd03811">
    <property type="entry name" value="GT4_GT28_WabH-like"/>
    <property type="match status" value="1"/>
</dbReference>
<dbReference type="Gene3D" id="3.40.50.2000">
    <property type="entry name" value="Glycogen Phosphorylase B"/>
    <property type="match status" value="2"/>
</dbReference>
<organism evidence="3 4">
    <name type="scientific">Viridibacterium curvum</name>
    <dbReference type="NCBI Taxonomy" id="1101404"/>
    <lineage>
        <taxon>Bacteria</taxon>
        <taxon>Pseudomonadati</taxon>
        <taxon>Pseudomonadota</taxon>
        <taxon>Betaproteobacteria</taxon>
        <taxon>Rhodocyclales</taxon>
        <taxon>Rhodocyclaceae</taxon>
        <taxon>Viridibacterium</taxon>
    </lineage>
</organism>
<reference evidence="4" key="1">
    <citation type="journal article" date="2019" name="Int. J. Syst. Evol. Microbiol.">
        <title>The Global Catalogue of Microorganisms (GCM) 10K type strain sequencing project: providing services to taxonomists for standard genome sequencing and annotation.</title>
        <authorList>
            <consortium name="The Broad Institute Genomics Platform"/>
            <consortium name="The Broad Institute Genome Sequencing Center for Infectious Disease"/>
            <person name="Wu L."/>
            <person name="Ma J."/>
        </authorList>
    </citation>
    <scope>NUCLEOTIDE SEQUENCE [LARGE SCALE GENOMIC DNA]</scope>
    <source>
        <strain evidence="4">JCM 18715</strain>
    </source>
</reference>
<name>A0ABP9QSX0_9RHOO</name>
<dbReference type="Pfam" id="PF00534">
    <property type="entry name" value="Glycos_transf_1"/>
    <property type="match status" value="1"/>
</dbReference>
<keyword evidence="4" id="KW-1185">Reference proteome</keyword>